<comment type="caution">
    <text evidence="5">The sequence shown here is derived from an EMBL/GenBank/DDBJ whole genome shotgun (WGS) entry which is preliminary data.</text>
</comment>
<reference evidence="5 6" key="1">
    <citation type="submission" date="2017-06" db="EMBL/GenBank/DDBJ databases">
        <title>Draft Genome Sequence of Natranaerobius trueperi halophilic, alkalithermophilic bacteria from soda lakes.</title>
        <authorList>
            <person name="Zhao B."/>
        </authorList>
    </citation>
    <scope>NUCLEOTIDE SEQUENCE [LARGE SCALE GENOMIC DNA]</scope>
    <source>
        <strain evidence="5 6">DSM 18760</strain>
    </source>
</reference>
<dbReference type="SMART" id="SM00116">
    <property type="entry name" value="CBS"/>
    <property type="match status" value="2"/>
</dbReference>
<dbReference type="OrthoDB" id="9802114at2"/>
<dbReference type="AlphaFoldDB" id="A0A226C017"/>
<protein>
    <submittedName>
        <fullName evidence="5">CBS domain-containing protein</fullName>
    </submittedName>
</protein>
<dbReference type="InterPro" id="IPR000644">
    <property type="entry name" value="CBS_dom"/>
</dbReference>
<dbReference type="PANTHER" id="PTHR43080:SF2">
    <property type="entry name" value="CBS DOMAIN-CONTAINING PROTEIN"/>
    <property type="match status" value="1"/>
</dbReference>
<sequence>MKVKDVMTSEVYSINKGEDISKAAQIMRNAYIGILPVEDGEKVVGMITDRDITTRNVAQGHTGEIPCEEAMTAEVISCSPETPVEEAVDLMKKFQVRRLPVIENGDLIGMVALGDLATEDATDEEAGSALSNISTPSKPKDIE</sequence>
<dbReference type="RefSeq" id="WP_089022966.1">
    <property type="nucleotide sequence ID" value="NZ_NIQC01000005.1"/>
</dbReference>
<dbReference type="PANTHER" id="PTHR43080">
    <property type="entry name" value="CBS DOMAIN-CONTAINING PROTEIN CBSX3, MITOCHONDRIAL"/>
    <property type="match status" value="1"/>
</dbReference>
<dbReference type="EMBL" id="NIQC01000005">
    <property type="protein sequence ID" value="OWZ84392.1"/>
    <property type="molecule type" value="Genomic_DNA"/>
</dbReference>
<proteinExistence type="predicted"/>
<evidence type="ECO:0000256" key="1">
    <source>
        <dbReference type="ARBA" id="ARBA00023122"/>
    </source>
</evidence>
<accession>A0A226C017</accession>
<dbReference type="Proteomes" id="UP000214588">
    <property type="component" value="Unassembled WGS sequence"/>
</dbReference>
<keyword evidence="6" id="KW-1185">Reference proteome</keyword>
<evidence type="ECO:0000256" key="3">
    <source>
        <dbReference type="SAM" id="MobiDB-lite"/>
    </source>
</evidence>
<gene>
    <name evidence="5" type="ORF">CDO51_03775</name>
</gene>
<evidence type="ECO:0000259" key="4">
    <source>
        <dbReference type="PROSITE" id="PS51371"/>
    </source>
</evidence>
<evidence type="ECO:0000313" key="6">
    <source>
        <dbReference type="Proteomes" id="UP000214588"/>
    </source>
</evidence>
<feature type="domain" description="CBS" evidence="4">
    <location>
        <begin position="71"/>
        <end position="127"/>
    </location>
</feature>
<name>A0A226C017_9FIRM</name>
<feature type="domain" description="CBS" evidence="4">
    <location>
        <begin position="7"/>
        <end position="65"/>
    </location>
</feature>
<dbReference type="Gene3D" id="3.10.580.10">
    <property type="entry name" value="CBS-domain"/>
    <property type="match status" value="1"/>
</dbReference>
<organism evidence="5 6">
    <name type="scientific">Natranaerobius trueperi</name>
    <dbReference type="NCBI Taxonomy" id="759412"/>
    <lineage>
        <taxon>Bacteria</taxon>
        <taxon>Bacillati</taxon>
        <taxon>Bacillota</taxon>
        <taxon>Clostridia</taxon>
        <taxon>Natranaerobiales</taxon>
        <taxon>Natranaerobiaceae</taxon>
        <taxon>Natranaerobius</taxon>
    </lineage>
</organism>
<dbReference type="InterPro" id="IPR051257">
    <property type="entry name" value="Diverse_CBS-Domain"/>
</dbReference>
<evidence type="ECO:0000256" key="2">
    <source>
        <dbReference type="PROSITE-ProRule" id="PRU00703"/>
    </source>
</evidence>
<dbReference type="PROSITE" id="PS51371">
    <property type="entry name" value="CBS"/>
    <property type="match status" value="2"/>
</dbReference>
<feature type="region of interest" description="Disordered" evidence="3">
    <location>
        <begin position="121"/>
        <end position="143"/>
    </location>
</feature>
<keyword evidence="1 2" id="KW-0129">CBS domain</keyword>
<dbReference type="SUPFAM" id="SSF54631">
    <property type="entry name" value="CBS-domain pair"/>
    <property type="match status" value="1"/>
</dbReference>
<dbReference type="CDD" id="cd04622">
    <property type="entry name" value="CBS_pair_HRP1_like"/>
    <property type="match status" value="1"/>
</dbReference>
<evidence type="ECO:0000313" key="5">
    <source>
        <dbReference type="EMBL" id="OWZ84392.1"/>
    </source>
</evidence>
<dbReference type="InterPro" id="IPR046342">
    <property type="entry name" value="CBS_dom_sf"/>
</dbReference>
<dbReference type="Pfam" id="PF00571">
    <property type="entry name" value="CBS"/>
    <property type="match status" value="2"/>
</dbReference>